<dbReference type="Proteomes" id="UP000782554">
    <property type="component" value="Unassembled WGS sequence"/>
</dbReference>
<keyword evidence="2" id="KW-1185">Reference proteome</keyword>
<accession>A0ABS7JXN2</accession>
<evidence type="ECO:0008006" key="3">
    <source>
        <dbReference type="Google" id="ProtNLM"/>
    </source>
</evidence>
<dbReference type="InterPro" id="IPR029060">
    <property type="entry name" value="PIN-like_dom_sf"/>
</dbReference>
<dbReference type="SUPFAM" id="SSF88723">
    <property type="entry name" value="PIN domain-like"/>
    <property type="match status" value="1"/>
</dbReference>
<reference evidence="1 2" key="1">
    <citation type="submission" date="2021-08" db="EMBL/GenBank/DDBJ databases">
        <title>Comparative Genomics Analysis of the Genus Qipengyuania Reveals Extensive Genetic Diversity and Metabolic Versatility, Including the Description of Fifteen Novel Species.</title>
        <authorList>
            <person name="Liu Y."/>
        </authorList>
    </citation>
    <scope>NUCLEOTIDE SEQUENCE [LARGE SCALE GENOMIC DNA]</scope>
    <source>
        <strain evidence="1 2">YG27</strain>
    </source>
</reference>
<organism evidence="1 2">
    <name type="scientific">Qipengyuania mesophila</name>
    <dbReference type="NCBI Taxonomy" id="2867246"/>
    <lineage>
        <taxon>Bacteria</taxon>
        <taxon>Pseudomonadati</taxon>
        <taxon>Pseudomonadota</taxon>
        <taxon>Alphaproteobacteria</taxon>
        <taxon>Sphingomonadales</taxon>
        <taxon>Erythrobacteraceae</taxon>
        <taxon>Qipengyuania</taxon>
    </lineage>
</organism>
<gene>
    <name evidence="1" type="ORF">K3181_13285</name>
</gene>
<protein>
    <recommendedName>
        <fullName evidence="3">PIN domain-containing protein</fullName>
    </recommendedName>
</protein>
<dbReference type="RefSeq" id="WP_221603608.1">
    <property type="nucleotide sequence ID" value="NZ_JAIGNU010000003.1"/>
</dbReference>
<proteinExistence type="predicted"/>
<evidence type="ECO:0000313" key="2">
    <source>
        <dbReference type="Proteomes" id="UP000782554"/>
    </source>
</evidence>
<sequence>MIVAADASVILHLIDPDLPTRPDERGNPVSNCRARIEHLLDTMSKRGDVLVVPTPALAEMLTKGDDVGNDWLSVLHGKRAIRIAPFDEMAAVECAALARNRKQRRPTSGRDKSKFDEQIVAIAVVARAEEILSDDQDIRNLAPPSIAVRGIADLDLPPEAAQSDMFPDQD</sequence>
<dbReference type="Gene3D" id="3.40.50.1010">
    <property type="entry name" value="5'-nuclease"/>
    <property type="match status" value="1"/>
</dbReference>
<name>A0ABS7JXN2_9SPHN</name>
<dbReference type="EMBL" id="JAIGNU010000003">
    <property type="protein sequence ID" value="MBX7502415.1"/>
    <property type="molecule type" value="Genomic_DNA"/>
</dbReference>
<evidence type="ECO:0000313" key="1">
    <source>
        <dbReference type="EMBL" id="MBX7502415.1"/>
    </source>
</evidence>
<comment type="caution">
    <text evidence="1">The sequence shown here is derived from an EMBL/GenBank/DDBJ whole genome shotgun (WGS) entry which is preliminary data.</text>
</comment>